<dbReference type="OrthoDB" id="422220at2759"/>
<dbReference type="SMR" id="A0A9Q9Z7U0"/>
<dbReference type="GO" id="GO:0005524">
    <property type="term" value="F:ATP binding"/>
    <property type="evidence" value="ECO:0007669"/>
    <property type="project" value="UniProtKB-KW"/>
</dbReference>
<dbReference type="GO" id="GO:0000055">
    <property type="term" value="P:ribosomal large subunit export from nucleus"/>
    <property type="evidence" value="ECO:0007669"/>
    <property type="project" value="TreeGrafter"/>
</dbReference>
<feature type="compositionally biased region" description="Basic and acidic residues" evidence="3">
    <location>
        <begin position="716"/>
        <end position="743"/>
    </location>
</feature>
<feature type="compositionally biased region" description="Acidic residues" evidence="3">
    <location>
        <begin position="369"/>
        <end position="383"/>
    </location>
</feature>
<feature type="compositionally biased region" description="Basic and acidic residues" evidence="3">
    <location>
        <begin position="811"/>
        <end position="820"/>
    </location>
</feature>
<feature type="compositionally biased region" description="Basic and acidic residues" evidence="3">
    <location>
        <begin position="331"/>
        <end position="348"/>
    </location>
</feature>
<organism evidence="4">
    <name type="scientific">Cyprinus carpio</name>
    <name type="common">Common carp</name>
    <dbReference type="NCBI Taxonomy" id="7962"/>
    <lineage>
        <taxon>Eukaryota</taxon>
        <taxon>Metazoa</taxon>
        <taxon>Chordata</taxon>
        <taxon>Craniata</taxon>
        <taxon>Vertebrata</taxon>
        <taxon>Euteleostomi</taxon>
        <taxon>Actinopterygii</taxon>
        <taxon>Neopterygii</taxon>
        <taxon>Teleostei</taxon>
        <taxon>Ostariophysi</taxon>
        <taxon>Cypriniformes</taxon>
        <taxon>Cyprinidae</taxon>
        <taxon>Cyprininae</taxon>
        <taxon>Cyprinus</taxon>
    </lineage>
</organism>
<accession>A0A9Q9Z7U0</accession>
<feature type="compositionally biased region" description="Acidic residues" evidence="3">
    <location>
        <begin position="406"/>
        <end position="422"/>
    </location>
</feature>
<proteinExistence type="predicted"/>
<feature type="compositionally biased region" description="Basic and acidic residues" evidence="3">
    <location>
        <begin position="597"/>
        <end position="609"/>
    </location>
</feature>
<dbReference type="AlphaFoldDB" id="A0A9Q9Z7U0"/>
<keyword evidence="1" id="KW-0547">Nucleotide-binding</keyword>
<feature type="region of interest" description="Disordered" evidence="3">
    <location>
        <begin position="1"/>
        <end position="32"/>
    </location>
</feature>
<gene>
    <name evidence="4" type="primary">LOC122148971</name>
</gene>
<dbReference type="PANTHER" id="PTHR48103">
    <property type="entry name" value="MIDASIN-RELATED"/>
    <property type="match status" value="1"/>
</dbReference>
<feature type="compositionally biased region" description="Basic and acidic residues" evidence="3">
    <location>
        <begin position="357"/>
        <end position="368"/>
    </location>
</feature>
<evidence type="ECO:0000256" key="3">
    <source>
        <dbReference type="SAM" id="MobiDB-lite"/>
    </source>
</evidence>
<dbReference type="GeneID" id="122148971"/>
<feature type="compositionally biased region" description="Acidic residues" evidence="3">
    <location>
        <begin position="493"/>
        <end position="522"/>
    </location>
</feature>
<dbReference type="GO" id="GO:0030687">
    <property type="term" value="C:preribosome, large subunit precursor"/>
    <property type="evidence" value="ECO:0007669"/>
    <property type="project" value="TreeGrafter"/>
</dbReference>
<feature type="compositionally biased region" description="Acidic residues" evidence="3">
    <location>
        <begin position="622"/>
        <end position="631"/>
    </location>
</feature>
<feature type="compositionally biased region" description="Basic and acidic residues" evidence="3">
    <location>
        <begin position="523"/>
        <end position="541"/>
    </location>
</feature>
<dbReference type="RefSeq" id="XP_042633619.1">
    <property type="nucleotide sequence ID" value="XM_042777685.1"/>
</dbReference>
<feature type="compositionally biased region" description="Basic and acidic residues" evidence="3">
    <location>
        <begin position="834"/>
        <end position="866"/>
    </location>
</feature>
<dbReference type="GO" id="GO:0000027">
    <property type="term" value="P:ribosomal large subunit assembly"/>
    <property type="evidence" value="ECO:0007669"/>
    <property type="project" value="TreeGrafter"/>
</dbReference>
<feature type="compositionally biased region" description="Acidic residues" evidence="3">
    <location>
        <begin position="542"/>
        <end position="553"/>
    </location>
</feature>
<feature type="compositionally biased region" description="Low complexity" evidence="3">
    <location>
        <begin position="1"/>
        <end position="13"/>
    </location>
</feature>
<evidence type="ECO:0000256" key="1">
    <source>
        <dbReference type="ARBA" id="ARBA00022741"/>
    </source>
</evidence>
<dbReference type="KEGG" id="ccar:122148971"/>
<dbReference type="PANTHER" id="PTHR48103:SF2">
    <property type="entry name" value="MIDASIN"/>
    <property type="match status" value="1"/>
</dbReference>
<feature type="compositionally biased region" description="Basic and acidic residues" evidence="3">
    <location>
        <begin position="632"/>
        <end position="643"/>
    </location>
</feature>
<evidence type="ECO:0000256" key="2">
    <source>
        <dbReference type="ARBA" id="ARBA00022840"/>
    </source>
</evidence>
<feature type="compositionally biased region" description="Basic residues" evidence="3">
    <location>
        <begin position="696"/>
        <end position="712"/>
    </location>
</feature>
<feature type="compositionally biased region" description="Basic and acidic residues" evidence="3">
    <location>
        <begin position="433"/>
        <end position="471"/>
    </location>
</feature>
<name>A0A9Q9Z7U0_CYPCA</name>
<keyword evidence="2" id="KW-0067">ATP-binding</keyword>
<feature type="compositionally biased region" description="Basic and acidic residues" evidence="3">
    <location>
        <begin position="756"/>
        <end position="768"/>
    </location>
</feature>
<feature type="compositionally biased region" description="Polar residues" evidence="3">
    <location>
        <begin position="644"/>
        <end position="656"/>
    </location>
</feature>
<reference evidence="4" key="1">
    <citation type="submission" date="2025-08" db="UniProtKB">
        <authorList>
            <consortium name="RefSeq"/>
        </authorList>
    </citation>
    <scope>IDENTIFICATION</scope>
    <source>
        <tissue evidence="4">Muscle</tissue>
    </source>
</reference>
<evidence type="ECO:0000313" key="4">
    <source>
        <dbReference type="RefSeq" id="XP_042633619.1"/>
    </source>
</evidence>
<feature type="compositionally biased region" description="Polar residues" evidence="3">
    <location>
        <begin position="744"/>
        <end position="754"/>
    </location>
</feature>
<dbReference type="Proteomes" id="UP001155660">
    <property type="component" value="Chromosome A20"/>
</dbReference>
<sequence>MLAAARGASLEGGAAEGGESYEGSERLEREAGWIGPQESTERVIHSWDDFTLCCSSLDRLGIAVGQIPALEHLFIPEGVPVLHTQPALICGLQAVRTEVETCLTEFTTWKTHLLSIRQSQKRRSHPFSVEFSRQLEKAINMVLCAVQTLVKRREKEKQEDQQSENKREVAEELLKPGHLSRLLEEDLSGDVSSLSLPEINKVVTELFERLRSHRDDCHPHQLQELKEACRGVVRLEPMLCLYSELVRYYLAVLMGAHRTTGKLLSVLANIFTELAQKGFCLPQELMGGGDGEGATEFHDYEGGGIGEGEGVKDVSDKIENEDQVEDTFQEGQDKKEEEQNKQDIKEEDNAIEMSEDFDGKMHDGTDHEPGEDEEDSDKEEDEELDKKMGDLGDGQTDTLDERMWGDDEDDDDDVDSDKEEESGPGMDQGESELVAKDDNMDAGESKKDKSQDKDHPQDEEEKEKIHEQVDEREFDENEVDPYHGKQEKAAEPEAMDLPDDLNLDEDGKDEEGGEGDEENPFDIDDKLMEVDENKEGEKDGSEEGGDEMTDEQQEGQTEEHGEDNKSEEKEGAEKFENQESETDERGENKEEEDEEEEKNKGQEGREENKSIPADQGQKPKEEDNEGEDDEAKLDSAERKEHASDGQTGEENVQSDTAVELVGAASERDQAKEEDGSGAADASQSEGHDSKLMARMSSRKQRQRNTQSFKRRPGQADNERSMGDSSERVNKRLRTVDNREEKTQDQSQPNTQQESDLYEHIKQGEERYDAQTYDAASAEQQKPAGAKPEEEDEEDIAMDVEEEKNLQAVEAQELKPEKLNDNKASQKGLECGDMEAQKQTDEEEKEKPETQRCSNEEEMKERSDKSTIHTVPELLMDMQKVQLKNPEELRREMELQLEAWQRQTFGSQEEESAATVLWHQYQALTSPLSQLLCEQLRLVLEPTQAAKLRGDFRTGKRLNMHKVIPYIASQFRKDKIWLRRTKPSKRNYQICLAVDDSSSMVDNHSKQLAFESVSVIVNALTLLEVGQVAVCSFGESVQLLHPFHQQFNDQTGAKILRICQFQQKKARIAQFLESSTNMFMAAKQQTPDPWLDKHRIVSVTANSI</sequence>
<dbReference type="GO" id="GO:0005634">
    <property type="term" value="C:nucleus"/>
    <property type="evidence" value="ECO:0007669"/>
    <property type="project" value="TreeGrafter"/>
</dbReference>
<feature type="compositionally biased region" description="Basic and acidic residues" evidence="3">
    <location>
        <begin position="665"/>
        <end position="674"/>
    </location>
</feature>
<protein>
    <submittedName>
        <fullName evidence="4">Midasin-like isoform X1</fullName>
    </submittedName>
</protein>
<feature type="region of interest" description="Disordered" evidence="3">
    <location>
        <begin position="324"/>
        <end position="868"/>
    </location>
</feature>
<feature type="compositionally biased region" description="Acidic residues" evidence="3">
    <location>
        <begin position="788"/>
        <end position="801"/>
    </location>
</feature>
<feature type="compositionally biased region" description="Basic and acidic residues" evidence="3">
    <location>
        <begin position="480"/>
        <end position="491"/>
    </location>
</feature>
<feature type="compositionally biased region" description="Basic and acidic residues" evidence="3">
    <location>
        <begin position="557"/>
        <end position="588"/>
    </location>
</feature>